<keyword evidence="1" id="KW-0812">Transmembrane</keyword>
<feature type="transmembrane region" description="Helical" evidence="1">
    <location>
        <begin position="7"/>
        <end position="25"/>
    </location>
</feature>
<name>A0A6I6J8J0_9BACT</name>
<dbReference type="Gene3D" id="1.20.120.1490">
    <property type="match status" value="1"/>
</dbReference>
<proteinExistence type="predicted"/>
<keyword evidence="1" id="KW-1133">Transmembrane helix</keyword>
<dbReference type="AlphaFoldDB" id="A0A6I6J8J0"/>
<protein>
    <submittedName>
        <fullName evidence="2">Periplasmic heavy metal sensor</fullName>
    </submittedName>
</protein>
<gene>
    <name evidence="2" type="ORF">GM415_03080</name>
</gene>
<dbReference type="InterPro" id="IPR025961">
    <property type="entry name" value="Metal_resist"/>
</dbReference>
<evidence type="ECO:0000313" key="2">
    <source>
        <dbReference type="EMBL" id="QGY39146.1"/>
    </source>
</evidence>
<sequence length="165" mass="18720">MYYLKRSLLALSVGLNIAFVLFWGMQYFPGQNPMPPEASRHSGDPFFAARYESVQVTPEQWKVLEPYAQAFKTNADRIRRETMQLRKRMLELLAKPVADERAIRAIQQKISVNQGEMKDEVLRLLLQEKAVLRPDQFSGLLEAIQNYGGSRPGFGAMAGGASKRN</sequence>
<organism evidence="2 3">
    <name type="scientific">Pseudodesulfovibrio cashew</name>
    <dbReference type="NCBI Taxonomy" id="2678688"/>
    <lineage>
        <taxon>Bacteria</taxon>
        <taxon>Pseudomonadati</taxon>
        <taxon>Thermodesulfobacteriota</taxon>
        <taxon>Desulfovibrionia</taxon>
        <taxon>Desulfovibrionales</taxon>
        <taxon>Desulfovibrionaceae</taxon>
    </lineage>
</organism>
<dbReference type="Proteomes" id="UP000428328">
    <property type="component" value="Chromosome"/>
</dbReference>
<dbReference type="KEGG" id="psel:GM415_03080"/>
<keyword evidence="3" id="KW-1185">Reference proteome</keyword>
<keyword evidence="1" id="KW-0472">Membrane</keyword>
<dbReference type="RefSeq" id="WP_158946371.1">
    <property type="nucleotide sequence ID" value="NZ_CP046400.1"/>
</dbReference>
<evidence type="ECO:0000256" key="1">
    <source>
        <dbReference type="SAM" id="Phobius"/>
    </source>
</evidence>
<evidence type="ECO:0000313" key="3">
    <source>
        <dbReference type="Proteomes" id="UP000428328"/>
    </source>
</evidence>
<reference evidence="2 3" key="1">
    <citation type="submission" date="2019-11" db="EMBL/GenBank/DDBJ databases">
        <authorList>
            <person name="Zheng R.K."/>
            <person name="Sun C.M."/>
        </authorList>
    </citation>
    <scope>NUCLEOTIDE SEQUENCE [LARGE SCALE GENOMIC DNA]</scope>
    <source>
        <strain evidence="2 3">SRB007</strain>
    </source>
</reference>
<dbReference type="EMBL" id="CP046400">
    <property type="protein sequence ID" value="QGY39146.1"/>
    <property type="molecule type" value="Genomic_DNA"/>
</dbReference>
<accession>A0A6I6J8J0</accession>
<dbReference type="Pfam" id="PF13801">
    <property type="entry name" value="Metal_resist"/>
    <property type="match status" value="1"/>
</dbReference>